<dbReference type="Proteomes" id="UP000008064">
    <property type="component" value="Unassembled WGS sequence"/>
</dbReference>
<dbReference type="RefSeq" id="XP_007315007.1">
    <property type="nucleotide sequence ID" value="XM_007314945.1"/>
</dbReference>
<dbReference type="AlphaFoldDB" id="F8NKT9"/>
<evidence type="ECO:0000256" key="1">
    <source>
        <dbReference type="SAM" id="MobiDB-lite"/>
    </source>
</evidence>
<dbReference type="KEGG" id="sla:SERLADRAFT_380936"/>
<protein>
    <submittedName>
        <fullName evidence="2">Uncharacterized protein</fullName>
    </submittedName>
</protein>
<dbReference type="OrthoDB" id="2652872at2759"/>
<accession>F8NKT9</accession>
<gene>
    <name evidence="2" type="ORF">SERLADRAFT_380936</name>
</gene>
<dbReference type="HOGENOM" id="CLU_1992930_0_0_1"/>
<evidence type="ECO:0000313" key="2">
    <source>
        <dbReference type="EMBL" id="EGO28808.1"/>
    </source>
</evidence>
<dbReference type="GeneID" id="18810913"/>
<feature type="region of interest" description="Disordered" evidence="1">
    <location>
        <begin position="1"/>
        <end position="22"/>
    </location>
</feature>
<reference evidence="2" key="1">
    <citation type="submission" date="2011-04" db="EMBL/GenBank/DDBJ databases">
        <title>Evolution of plant cell wall degrading machinery underlies the functional diversity of forest fungi.</title>
        <authorList>
            <consortium name="US DOE Joint Genome Institute (JGI-PGF)"/>
            <person name="Eastwood D.C."/>
            <person name="Floudas D."/>
            <person name="Binder M."/>
            <person name="Majcherczyk A."/>
            <person name="Schneider P."/>
            <person name="Aerts A."/>
            <person name="Asiegbu F.O."/>
            <person name="Baker S.E."/>
            <person name="Barry K."/>
            <person name="Bendiksby M."/>
            <person name="Blumentritt M."/>
            <person name="Coutinho P.M."/>
            <person name="Cullen D."/>
            <person name="Cullen D."/>
            <person name="Gathman A."/>
            <person name="Goodell B."/>
            <person name="Henrissat B."/>
            <person name="Ihrmark K."/>
            <person name="Kauserud H."/>
            <person name="Kohler A."/>
            <person name="LaButti K."/>
            <person name="Lapidus A."/>
            <person name="Lavin J.L."/>
            <person name="Lee Y.-H."/>
            <person name="Lindquist E."/>
            <person name="Lilly W."/>
            <person name="Lucas S."/>
            <person name="Morin E."/>
            <person name="Murat C."/>
            <person name="Oguiza J.A."/>
            <person name="Park J."/>
            <person name="Pisabarro A.G."/>
            <person name="Riley R."/>
            <person name="Rosling A."/>
            <person name="Salamov A."/>
            <person name="Schmidt O."/>
            <person name="Schmutz J."/>
            <person name="Skrede I."/>
            <person name="Stenlid J."/>
            <person name="Wiebenga A."/>
            <person name="Xie X."/>
            <person name="Kues U."/>
            <person name="Hibbett D.S."/>
            <person name="Hoffmeister D."/>
            <person name="Hogberg N."/>
            <person name="Martin F."/>
            <person name="Grigoriev I.V."/>
            <person name="Watkinson S.C."/>
        </authorList>
    </citation>
    <scope>NUCLEOTIDE SEQUENCE</scope>
    <source>
        <strain evidence="2">S7.9</strain>
    </source>
</reference>
<sequence>MVFKTHIEDQPPTIGNPGSLTYRDPNKLRPMEQNACRCVQLVADLVLIMEQVFLYTIVDKLPLEELCKAYLRSAAYAFVQREVVAIDWRACRDESDKTRMMTWRTYRPLKTILDRCRKECPIDVGMLAL</sequence>
<name>F8NKT9_SERL9</name>
<proteinExistence type="predicted"/>
<organism>
    <name type="scientific">Serpula lacrymans var. lacrymans (strain S7.9)</name>
    <name type="common">Dry rot fungus</name>
    <dbReference type="NCBI Taxonomy" id="578457"/>
    <lineage>
        <taxon>Eukaryota</taxon>
        <taxon>Fungi</taxon>
        <taxon>Dikarya</taxon>
        <taxon>Basidiomycota</taxon>
        <taxon>Agaricomycotina</taxon>
        <taxon>Agaricomycetes</taxon>
        <taxon>Agaricomycetidae</taxon>
        <taxon>Boletales</taxon>
        <taxon>Coniophorineae</taxon>
        <taxon>Serpulaceae</taxon>
        <taxon>Serpula</taxon>
    </lineage>
</organism>
<dbReference type="EMBL" id="GL945430">
    <property type="protein sequence ID" value="EGO28808.1"/>
    <property type="molecule type" value="Genomic_DNA"/>
</dbReference>